<comment type="pathway">
    <text evidence="1">Nucleotide-sugar biosynthesis; UDP-alpha-D-glucuronate biosynthesis; UDP-alpha-D-glucuronate from UDP-alpha-D-glucose: step 1/1.</text>
</comment>
<dbReference type="Pfam" id="PF00984">
    <property type="entry name" value="UDPG_MGDP_dh"/>
    <property type="match status" value="1"/>
</dbReference>
<gene>
    <name evidence="9" type="ORF">G6N77_02955</name>
</gene>
<dbReference type="SUPFAM" id="SSF51735">
    <property type="entry name" value="NAD(P)-binding Rossmann-fold domains"/>
    <property type="match status" value="1"/>
</dbReference>
<dbReference type="SMART" id="SM00984">
    <property type="entry name" value="UDPG_MGDP_dh_C"/>
    <property type="match status" value="1"/>
</dbReference>
<dbReference type="InterPro" id="IPR001732">
    <property type="entry name" value="UDP-Glc/GDP-Man_DH_N"/>
</dbReference>
<dbReference type="Pfam" id="PF03721">
    <property type="entry name" value="UDPG_MGDP_dh_N"/>
    <property type="match status" value="1"/>
</dbReference>
<evidence type="ECO:0000256" key="4">
    <source>
        <dbReference type="ARBA" id="ARBA00023002"/>
    </source>
</evidence>
<organism evidence="9 10">
    <name type="scientific">Arthrobacter silviterrae</name>
    <dbReference type="NCBI Taxonomy" id="2026658"/>
    <lineage>
        <taxon>Bacteria</taxon>
        <taxon>Bacillati</taxon>
        <taxon>Actinomycetota</taxon>
        <taxon>Actinomycetes</taxon>
        <taxon>Micrococcales</taxon>
        <taxon>Micrococcaceae</taxon>
        <taxon>Arthrobacter</taxon>
    </lineage>
</organism>
<comment type="catalytic activity">
    <reaction evidence="6 7">
        <text>UDP-alpha-D-glucose + 2 NAD(+) + H2O = UDP-alpha-D-glucuronate + 2 NADH + 3 H(+)</text>
        <dbReference type="Rhea" id="RHEA:23596"/>
        <dbReference type="ChEBI" id="CHEBI:15377"/>
        <dbReference type="ChEBI" id="CHEBI:15378"/>
        <dbReference type="ChEBI" id="CHEBI:57540"/>
        <dbReference type="ChEBI" id="CHEBI:57945"/>
        <dbReference type="ChEBI" id="CHEBI:58052"/>
        <dbReference type="ChEBI" id="CHEBI:58885"/>
        <dbReference type="EC" id="1.1.1.22"/>
    </reaction>
</comment>
<evidence type="ECO:0000256" key="5">
    <source>
        <dbReference type="ARBA" id="ARBA00023027"/>
    </source>
</evidence>
<name>A0ABX0D6C6_9MICC</name>
<sequence length="440" mass="45484">MKISVIGCGYLGAVHAATLASMGHDVVGLDNDSARVALLAGGRAPFHEPGLEPLLREGLDAGRLEFTADPARLAAADVHFLCVGTPQSKTANAADLSQLLDAVAALRPHVRPGALVVGKSTVPVGTANAVAGYLSGTGAELAWNPEFLRQGTAVQDSLLPDRLVYGVAGDGPVSVLDAVYAAVLDRGTPRVVTDFATAELIKVAANAFLALKLSFINAVGEFCEDAGADVVRLSEALGHDGRIGGRYLQAGAGFGGGCLPKDLRSFRSQAQQRGVESLDELLSLVDGINADARFRAAERAVRLCGGSVEGRRITILGAAFKPGTDDIRDSPALDVALQLAAQGAVVTVTDPQALGNARLQCPQLAFEAEPLDALRGAELAVLLTEWPEFTGLDPEAAAAAMARAVVLDGRNALDAAAWRRAGWAYCGMGAQQPRTSSPVA</sequence>
<dbReference type="InterPro" id="IPR014026">
    <property type="entry name" value="UDP-Glc/GDP-Man_DH_dimer"/>
</dbReference>
<dbReference type="SUPFAM" id="SSF52413">
    <property type="entry name" value="UDP-glucose/GDP-mannose dehydrogenase C-terminal domain"/>
    <property type="match status" value="1"/>
</dbReference>
<feature type="domain" description="UDP-glucose/GDP-mannose dehydrogenase C-terminal" evidence="8">
    <location>
        <begin position="314"/>
        <end position="415"/>
    </location>
</feature>
<reference evidence="9 10" key="1">
    <citation type="submission" date="2020-02" db="EMBL/GenBank/DDBJ databases">
        <title>Genome sequence of the type strain DSM 27180 of Arthrobacter silviterrae.</title>
        <authorList>
            <person name="Gao J."/>
            <person name="Sun J."/>
        </authorList>
    </citation>
    <scope>NUCLEOTIDE SEQUENCE [LARGE SCALE GENOMIC DNA]</scope>
    <source>
        <strain evidence="9 10">DSM 27180</strain>
    </source>
</reference>
<evidence type="ECO:0000313" key="10">
    <source>
        <dbReference type="Proteomes" id="UP000479226"/>
    </source>
</evidence>
<dbReference type="NCBIfam" id="TIGR03026">
    <property type="entry name" value="NDP-sugDHase"/>
    <property type="match status" value="1"/>
</dbReference>
<dbReference type="Gene3D" id="3.40.50.720">
    <property type="entry name" value="NAD(P)-binding Rossmann-like Domain"/>
    <property type="match status" value="2"/>
</dbReference>
<dbReference type="EC" id="1.1.1.22" evidence="3 7"/>
<proteinExistence type="inferred from homology"/>
<evidence type="ECO:0000256" key="6">
    <source>
        <dbReference type="ARBA" id="ARBA00047473"/>
    </source>
</evidence>
<comment type="similarity">
    <text evidence="2 7">Belongs to the UDP-glucose/GDP-mannose dehydrogenase family.</text>
</comment>
<evidence type="ECO:0000256" key="2">
    <source>
        <dbReference type="ARBA" id="ARBA00006601"/>
    </source>
</evidence>
<dbReference type="PIRSF" id="PIRSF500134">
    <property type="entry name" value="UDPglc_DH_bac"/>
    <property type="match status" value="1"/>
</dbReference>
<dbReference type="InterPro" id="IPR036291">
    <property type="entry name" value="NAD(P)-bd_dom_sf"/>
</dbReference>
<dbReference type="InterPro" id="IPR008927">
    <property type="entry name" value="6-PGluconate_DH-like_C_sf"/>
</dbReference>
<evidence type="ECO:0000259" key="8">
    <source>
        <dbReference type="SMART" id="SM00984"/>
    </source>
</evidence>
<keyword evidence="5 7" id="KW-0520">NAD</keyword>
<comment type="caution">
    <text evidence="9">The sequence shown here is derived from an EMBL/GenBank/DDBJ whole genome shotgun (WGS) entry which is preliminary data.</text>
</comment>
<evidence type="ECO:0000256" key="3">
    <source>
        <dbReference type="ARBA" id="ARBA00012954"/>
    </source>
</evidence>
<dbReference type="PANTHER" id="PTHR43750">
    <property type="entry name" value="UDP-GLUCOSE 6-DEHYDROGENASE TUAD"/>
    <property type="match status" value="1"/>
</dbReference>
<dbReference type="Proteomes" id="UP000479226">
    <property type="component" value="Unassembled WGS sequence"/>
</dbReference>
<dbReference type="InterPro" id="IPR028357">
    <property type="entry name" value="UDPglc_DH_bac"/>
</dbReference>
<dbReference type="SUPFAM" id="SSF48179">
    <property type="entry name" value="6-phosphogluconate dehydrogenase C-terminal domain-like"/>
    <property type="match status" value="1"/>
</dbReference>
<dbReference type="InterPro" id="IPR014027">
    <property type="entry name" value="UDP-Glc/GDP-Man_DH_C"/>
</dbReference>
<protein>
    <recommendedName>
        <fullName evidence="3 7">UDP-glucose 6-dehydrogenase</fullName>
        <ecNumber evidence="3 7">1.1.1.22</ecNumber>
    </recommendedName>
</protein>
<dbReference type="EMBL" id="JAAKZI010000003">
    <property type="protein sequence ID" value="NGN82423.1"/>
    <property type="molecule type" value="Genomic_DNA"/>
</dbReference>
<dbReference type="RefSeq" id="WP_165180528.1">
    <property type="nucleotide sequence ID" value="NZ_JAAKZI010000003.1"/>
</dbReference>
<accession>A0ABX0D6C6</accession>
<dbReference type="InterPro" id="IPR036220">
    <property type="entry name" value="UDP-Glc/GDP-Man_DH_C_sf"/>
</dbReference>
<keyword evidence="4 7" id="KW-0560">Oxidoreductase</keyword>
<dbReference type="PIRSF" id="PIRSF000124">
    <property type="entry name" value="UDPglc_GDPman_dh"/>
    <property type="match status" value="1"/>
</dbReference>
<dbReference type="Pfam" id="PF03720">
    <property type="entry name" value="UDPG_MGDP_dh_C"/>
    <property type="match status" value="1"/>
</dbReference>
<evidence type="ECO:0000256" key="7">
    <source>
        <dbReference type="PIRNR" id="PIRNR000124"/>
    </source>
</evidence>
<dbReference type="InterPro" id="IPR017476">
    <property type="entry name" value="UDP-Glc/GDP-Man"/>
</dbReference>
<dbReference type="Gene3D" id="1.20.5.100">
    <property type="entry name" value="Cytochrome c1, transmembrane anchor, C-terminal"/>
    <property type="match status" value="1"/>
</dbReference>
<evidence type="ECO:0000256" key="1">
    <source>
        <dbReference type="ARBA" id="ARBA00004701"/>
    </source>
</evidence>
<dbReference type="PANTHER" id="PTHR43750:SF3">
    <property type="entry name" value="UDP-GLUCOSE 6-DEHYDROGENASE TUAD"/>
    <property type="match status" value="1"/>
</dbReference>
<evidence type="ECO:0000313" key="9">
    <source>
        <dbReference type="EMBL" id="NGN82423.1"/>
    </source>
</evidence>
<keyword evidence="10" id="KW-1185">Reference proteome</keyword>